<evidence type="ECO:0000259" key="1">
    <source>
        <dbReference type="Pfam" id="PF12697"/>
    </source>
</evidence>
<dbReference type="InterPro" id="IPR000073">
    <property type="entry name" value="AB_hydrolase_1"/>
</dbReference>
<gene>
    <name evidence="2" type="ordered locus">Sta7437_1593</name>
</gene>
<feature type="domain" description="AB hydrolase-1" evidence="1">
    <location>
        <begin position="25"/>
        <end position="219"/>
    </location>
</feature>
<evidence type="ECO:0000313" key="2">
    <source>
        <dbReference type="EMBL" id="AFZ35159.1"/>
    </source>
</evidence>
<proteinExistence type="predicted"/>
<dbReference type="Proteomes" id="UP000010473">
    <property type="component" value="Chromosome"/>
</dbReference>
<dbReference type="HOGENOM" id="CLU_105002_0_0_3"/>
<dbReference type="InterPro" id="IPR029058">
    <property type="entry name" value="AB_hydrolase_fold"/>
</dbReference>
<sequence>MTSSQSDRLSQLTKEPSEKALKDIYFISGLGADKRVFQRLEFKGYQPVHIDWLEPKPDESLAEYAQRLTTQIKSEHPIIIGLSFGGIVAIEIAKHIQVEQIILISSTKNKSEIPFYLKILRWFPIHRIFPYQTFLFIGYSLIKWFFGLENKEECQLLKAILFDTDAHFIKWAIHRVVIWNNETIPEHLYHIHGESDRIFPIRFVKPDFTIEKAGHLMVLNRAFQISKLIEKVIN</sequence>
<dbReference type="OrthoDB" id="572472at2"/>
<evidence type="ECO:0000313" key="3">
    <source>
        <dbReference type="Proteomes" id="UP000010473"/>
    </source>
</evidence>
<dbReference type="RefSeq" id="WP_015192830.1">
    <property type="nucleotide sequence ID" value="NC_019748.1"/>
</dbReference>
<dbReference type="PATRIC" id="fig|111780.3.peg.1661"/>
<dbReference type="SUPFAM" id="SSF53474">
    <property type="entry name" value="alpha/beta-Hydrolases"/>
    <property type="match status" value="1"/>
</dbReference>
<accession>K9XSX2</accession>
<dbReference type="EMBL" id="CP003653">
    <property type="protein sequence ID" value="AFZ35159.1"/>
    <property type="molecule type" value="Genomic_DNA"/>
</dbReference>
<dbReference type="Gene3D" id="3.40.50.1820">
    <property type="entry name" value="alpha/beta hydrolase"/>
    <property type="match status" value="1"/>
</dbReference>
<keyword evidence="3" id="KW-1185">Reference proteome</keyword>
<dbReference type="AlphaFoldDB" id="K9XSX2"/>
<name>K9XSX2_STAC7</name>
<protein>
    <recommendedName>
        <fullName evidence="1">AB hydrolase-1 domain-containing protein</fullName>
    </recommendedName>
</protein>
<dbReference type="Pfam" id="PF12697">
    <property type="entry name" value="Abhydrolase_6"/>
    <property type="match status" value="1"/>
</dbReference>
<dbReference type="STRING" id="111780.Sta7437_1593"/>
<reference evidence="3" key="1">
    <citation type="journal article" date="2013" name="Proc. Natl. Acad. Sci. U.S.A.">
        <title>Improving the coverage of the cyanobacterial phylum using diversity-driven genome sequencing.</title>
        <authorList>
            <person name="Shih P.M."/>
            <person name="Wu D."/>
            <person name="Latifi A."/>
            <person name="Axen S.D."/>
            <person name="Fewer D.P."/>
            <person name="Talla E."/>
            <person name="Calteau A."/>
            <person name="Cai F."/>
            <person name="Tandeau de Marsac N."/>
            <person name="Rippka R."/>
            <person name="Herdman M."/>
            <person name="Sivonen K."/>
            <person name="Coursin T."/>
            <person name="Laurent T."/>
            <person name="Goodwin L."/>
            <person name="Nolan M."/>
            <person name="Davenport K.W."/>
            <person name="Han C.S."/>
            <person name="Rubin E.M."/>
            <person name="Eisen J.A."/>
            <person name="Woyke T."/>
            <person name="Gugger M."/>
            <person name="Kerfeld C.A."/>
        </authorList>
    </citation>
    <scope>NUCLEOTIDE SEQUENCE [LARGE SCALE GENOMIC DNA]</scope>
    <source>
        <strain evidence="3">ATCC 29371 / PCC 7437</strain>
    </source>
</reference>
<dbReference type="eggNOG" id="COG0596">
    <property type="taxonomic scope" value="Bacteria"/>
</dbReference>
<organism evidence="2 3">
    <name type="scientific">Stanieria cyanosphaera (strain ATCC 29371 / PCC 7437)</name>
    <dbReference type="NCBI Taxonomy" id="111780"/>
    <lineage>
        <taxon>Bacteria</taxon>
        <taxon>Bacillati</taxon>
        <taxon>Cyanobacteriota</taxon>
        <taxon>Cyanophyceae</taxon>
        <taxon>Pleurocapsales</taxon>
        <taxon>Dermocarpellaceae</taxon>
        <taxon>Stanieria</taxon>
    </lineage>
</organism>
<dbReference type="KEGG" id="scs:Sta7437_1593"/>